<reference evidence="1 2" key="1">
    <citation type="journal article" date="2021" name="Elife">
        <title>Chloroplast acquisition without the gene transfer in kleptoplastic sea slugs, Plakobranchus ocellatus.</title>
        <authorList>
            <person name="Maeda T."/>
            <person name="Takahashi S."/>
            <person name="Yoshida T."/>
            <person name="Shimamura S."/>
            <person name="Takaki Y."/>
            <person name="Nagai Y."/>
            <person name="Toyoda A."/>
            <person name="Suzuki Y."/>
            <person name="Arimoto A."/>
            <person name="Ishii H."/>
            <person name="Satoh N."/>
            <person name="Nishiyama T."/>
            <person name="Hasebe M."/>
            <person name="Maruyama T."/>
            <person name="Minagawa J."/>
            <person name="Obokata J."/>
            <person name="Shigenobu S."/>
        </authorList>
    </citation>
    <scope>NUCLEOTIDE SEQUENCE [LARGE SCALE GENOMIC DNA]</scope>
</reference>
<keyword evidence="1" id="KW-0808">Transferase</keyword>
<dbReference type="InterPro" id="IPR036691">
    <property type="entry name" value="Endo/exonu/phosph_ase_sf"/>
</dbReference>
<dbReference type="SUPFAM" id="SSF56219">
    <property type="entry name" value="DNase I-like"/>
    <property type="match status" value="1"/>
</dbReference>
<gene>
    <name evidence="1" type="ORF">ElyMa_002371000</name>
</gene>
<evidence type="ECO:0000313" key="2">
    <source>
        <dbReference type="Proteomes" id="UP000762676"/>
    </source>
</evidence>
<dbReference type="Proteomes" id="UP000762676">
    <property type="component" value="Unassembled WGS sequence"/>
</dbReference>
<evidence type="ECO:0000313" key="1">
    <source>
        <dbReference type="EMBL" id="GFR82732.1"/>
    </source>
</evidence>
<accession>A0AAV4GAP9</accession>
<keyword evidence="1" id="KW-0548">Nucleotidyltransferase</keyword>
<dbReference type="EMBL" id="BMAT01004904">
    <property type="protein sequence ID" value="GFR82732.1"/>
    <property type="molecule type" value="Genomic_DNA"/>
</dbReference>
<name>A0AAV4GAP9_9GAST</name>
<dbReference type="GO" id="GO:0003964">
    <property type="term" value="F:RNA-directed DNA polymerase activity"/>
    <property type="evidence" value="ECO:0007669"/>
    <property type="project" value="UniProtKB-KW"/>
</dbReference>
<dbReference type="AlphaFoldDB" id="A0AAV4GAP9"/>
<protein>
    <submittedName>
        <fullName evidence="1">Reverse transcriptase (RNA-dependent DNA polymerase)</fullName>
    </submittedName>
</protein>
<proteinExistence type="predicted"/>
<organism evidence="1 2">
    <name type="scientific">Elysia marginata</name>
    <dbReference type="NCBI Taxonomy" id="1093978"/>
    <lineage>
        <taxon>Eukaryota</taxon>
        <taxon>Metazoa</taxon>
        <taxon>Spiralia</taxon>
        <taxon>Lophotrochozoa</taxon>
        <taxon>Mollusca</taxon>
        <taxon>Gastropoda</taxon>
        <taxon>Heterobranchia</taxon>
        <taxon>Euthyneura</taxon>
        <taxon>Panpulmonata</taxon>
        <taxon>Sacoglossa</taxon>
        <taxon>Placobranchoidea</taxon>
        <taxon>Plakobranchidae</taxon>
        <taxon>Elysia</taxon>
    </lineage>
</organism>
<comment type="caution">
    <text evidence="1">The sequence shown here is derived from an EMBL/GenBank/DDBJ whole genome shotgun (WGS) entry which is preliminary data.</text>
</comment>
<dbReference type="Gene3D" id="3.60.10.10">
    <property type="entry name" value="Endonuclease/exonuclease/phosphatase"/>
    <property type="match status" value="1"/>
</dbReference>
<sequence>MMGSIPPAFAECRVQALPISRSVQAEADSINTNVFFSAISDVPAVLRRLLRLMAGDIETNPGPSMTVMQWNCHGIFTKKAELEHLSQTQQPVVLFQETKLSPKHSFKINGYTFSLKARTQPHDDGPLRVGGFAIFVRDRFQYSPYPDTNLDKKRHIPKHNPSIFTFPVQ</sequence>
<keyword evidence="1" id="KW-0695">RNA-directed DNA polymerase</keyword>
<keyword evidence="2" id="KW-1185">Reference proteome</keyword>